<feature type="transmembrane region" description="Helical" evidence="9">
    <location>
        <begin position="300"/>
        <end position="319"/>
    </location>
</feature>
<dbReference type="GO" id="GO:0015293">
    <property type="term" value="F:symporter activity"/>
    <property type="evidence" value="ECO:0007669"/>
    <property type="project" value="UniProtKB-KW"/>
</dbReference>
<name>A0A158EJ22_9BURK</name>
<keyword evidence="4" id="KW-1003">Cell membrane</keyword>
<dbReference type="RefSeq" id="WP_062612686.1">
    <property type="nucleotide sequence ID" value="NZ_FCOX02000141.1"/>
</dbReference>
<proteinExistence type="inferred from homology"/>
<dbReference type="Proteomes" id="UP000071859">
    <property type="component" value="Unassembled WGS sequence"/>
</dbReference>
<sequence>MSGSGSKRTLGAAAIGNFGEQYDFAVFGFAMPVIAAQFFPKGDAVAALLSTFAIFAVGFLARPMGGLVFGYLSDRLGRVKVLTLTIWLMAAGTGTIGLLPTYDAIGLAAPVLLVLCRLTQGAAFGGEFTGSTTFVLESAPDDRRARWVGINHCIGNVPIAGVALTLFAFQYAVGKENYLAWGWRIPFLLGSLIGVVGYLIRRSVDDPEEFKQATRGRTATNPLRAAARGGLKPMLHVALVMPIQAVAAYLLIGYMYTYMVREAHLDAGTALLANGAGIGIYAILCPIGGALSDRYGRKPVMSVGALWIALVAYLSLHLASGGSPYGAFAGQILLGIGIGIYAGPATATTVELFPTSFRATGHAIAYQVTVAILGGTTPLICGWLVSVLHSPMAPAWYVTGFAILNVLIVQFVPETKGIRLRTSVVDANPLSMNLASDTPRTSAGEAR</sequence>
<keyword evidence="8 9" id="KW-0472">Membrane</keyword>
<evidence type="ECO:0000256" key="7">
    <source>
        <dbReference type="ARBA" id="ARBA00022989"/>
    </source>
</evidence>
<evidence type="ECO:0000256" key="8">
    <source>
        <dbReference type="ARBA" id="ARBA00023136"/>
    </source>
</evidence>
<dbReference type="PROSITE" id="PS00216">
    <property type="entry name" value="SUGAR_TRANSPORT_1"/>
    <property type="match status" value="1"/>
</dbReference>
<dbReference type="EMBL" id="FCOX02000141">
    <property type="protein sequence ID" value="SAL06858.1"/>
    <property type="molecule type" value="Genomic_DNA"/>
</dbReference>
<dbReference type="InterPro" id="IPR036259">
    <property type="entry name" value="MFS_trans_sf"/>
</dbReference>
<feature type="transmembrane region" description="Helical" evidence="9">
    <location>
        <begin position="364"/>
        <end position="388"/>
    </location>
</feature>
<evidence type="ECO:0000256" key="4">
    <source>
        <dbReference type="ARBA" id="ARBA00022475"/>
    </source>
</evidence>
<evidence type="ECO:0000313" key="11">
    <source>
        <dbReference type="EMBL" id="SAL06858.1"/>
    </source>
</evidence>
<dbReference type="AlphaFoldDB" id="A0A158EJ22"/>
<keyword evidence="12" id="KW-1185">Reference proteome</keyword>
<keyword evidence="3" id="KW-0813">Transport</keyword>
<evidence type="ECO:0000256" key="9">
    <source>
        <dbReference type="SAM" id="Phobius"/>
    </source>
</evidence>
<comment type="similarity">
    <text evidence="2">Belongs to the major facilitator superfamily. Metabolite:H+ Symporter (MHS) family (TC 2.A.1.6) family.</text>
</comment>
<evidence type="ECO:0000256" key="5">
    <source>
        <dbReference type="ARBA" id="ARBA00022692"/>
    </source>
</evidence>
<feature type="transmembrane region" description="Helical" evidence="9">
    <location>
        <begin position="268"/>
        <end position="288"/>
    </location>
</feature>
<evidence type="ECO:0000259" key="10">
    <source>
        <dbReference type="PROSITE" id="PS50850"/>
    </source>
</evidence>
<evidence type="ECO:0000313" key="12">
    <source>
        <dbReference type="Proteomes" id="UP000071859"/>
    </source>
</evidence>
<feature type="transmembrane region" description="Helical" evidence="9">
    <location>
        <begin position="181"/>
        <end position="200"/>
    </location>
</feature>
<dbReference type="InterPro" id="IPR005829">
    <property type="entry name" value="Sugar_transporter_CS"/>
</dbReference>
<feature type="transmembrane region" description="Helical" evidence="9">
    <location>
        <begin position="394"/>
        <end position="412"/>
    </location>
</feature>
<dbReference type="InterPro" id="IPR011701">
    <property type="entry name" value="MFS"/>
</dbReference>
<keyword evidence="5 9" id="KW-0812">Transmembrane</keyword>
<feature type="transmembrane region" description="Helical" evidence="9">
    <location>
        <begin position="325"/>
        <end position="343"/>
    </location>
</feature>
<dbReference type="PROSITE" id="PS50850">
    <property type="entry name" value="MFS"/>
    <property type="match status" value="1"/>
</dbReference>
<dbReference type="OrthoDB" id="6766492at2"/>
<feature type="transmembrane region" description="Helical" evidence="9">
    <location>
        <begin position="21"/>
        <end position="39"/>
    </location>
</feature>
<dbReference type="Gene3D" id="1.20.1250.20">
    <property type="entry name" value="MFS general substrate transporter like domains"/>
    <property type="match status" value="2"/>
</dbReference>
<dbReference type="SUPFAM" id="SSF103473">
    <property type="entry name" value="MFS general substrate transporter"/>
    <property type="match status" value="1"/>
</dbReference>
<keyword evidence="6" id="KW-0769">Symport</keyword>
<dbReference type="GO" id="GO:0005886">
    <property type="term" value="C:plasma membrane"/>
    <property type="evidence" value="ECO:0007669"/>
    <property type="project" value="UniProtKB-SubCell"/>
</dbReference>
<comment type="caution">
    <text evidence="11">The sequence shown here is derived from an EMBL/GenBank/DDBJ whole genome shotgun (WGS) entry which is preliminary data.</text>
</comment>
<feature type="domain" description="Major facilitator superfamily (MFS) profile" evidence="10">
    <location>
        <begin position="9"/>
        <end position="417"/>
    </location>
</feature>
<evidence type="ECO:0000256" key="3">
    <source>
        <dbReference type="ARBA" id="ARBA00022448"/>
    </source>
</evidence>
<feature type="transmembrane region" description="Helical" evidence="9">
    <location>
        <begin position="105"/>
        <end position="126"/>
    </location>
</feature>
<reference evidence="11" key="1">
    <citation type="submission" date="2016-01" db="EMBL/GenBank/DDBJ databases">
        <authorList>
            <person name="Peeters C."/>
        </authorList>
    </citation>
    <scope>NUCLEOTIDE SEQUENCE</scope>
    <source>
        <strain evidence="11">LMG 29321</strain>
    </source>
</reference>
<feature type="transmembrane region" description="Helical" evidence="9">
    <location>
        <begin position="147"/>
        <end position="169"/>
    </location>
</feature>
<dbReference type="PANTHER" id="PTHR43528:SF1">
    <property type="entry name" value="ALPHA-KETOGLUTARATE PERMEASE"/>
    <property type="match status" value="1"/>
</dbReference>
<evidence type="ECO:0000256" key="1">
    <source>
        <dbReference type="ARBA" id="ARBA00004651"/>
    </source>
</evidence>
<evidence type="ECO:0000256" key="2">
    <source>
        <dbReference type="ARBA" id="ARBA00008240"/>
    </source>
</evidence>
<feature type="transmembrane region" description="Helical" evidence="9">
    <location>
        <begin position="45"/>
        <end position="69"/>
    </location>
</feature>
<protein>
    <submittedName>
        <fullName evidence="11">Membrane protein</fullName>
    </submittedName>
</protein>
<accession>A0A158EJ22</accession>
<comment type="subcellular location">
    <subcellularLocation>
        <location evidence="1">Cell membrane</location>
        <topology evidence="1">Multi-pass membrane protein</topology>
    </subcellularLocation>
</comment>
<dbReference type="InterPro" id="IPR020846">
    <property type="entry name" value="MFS_dom"/>
</dbReference>
<dbReference type="PANTHER" id="PTHR43528">
    <property type="entry name" value="ALPHA-KETOGLUTARATE PERMEASE"/>
    <property type="match status" value="1"/>
</dbReference>
<gene>
    <name evidence="11" type="ORF">AWB78_08285</name>
</gene>
<dbReference type="InterPro" id="IPR051084">
    <property type="entry name" value="H+-coupled_symporters"/>
</dbReference>
<keyword evidence="7 9" id="KW-1133">Transmembrane helix</keyword>
<feature type="transmembrane region" description="Helical" evidence="9">
    <location>
        <begin position="234"/>
        <end position="256"/>
    </location>
</feature>
<organism evidence="11 12">
    <name type="scientific">Caballeronia calidae</name>
    <dbReference type="NCBI Taxonomy" id="1777139"/>
    <lineage>
        <taxon>Bacteria</taxon>
        <taxon>Pseudomonadati</taxon>
        <taxon>Pseudomonadota</taxon>
        <taxon>Betaproteobacteria</taxon>
        <taxon>Burkholderiales</taxon>
        <taxon>Burkholderiaceae</taxon>
        <taxon>Caballeronia</taxon>
    </lineage>
</organism>
<dbReference type="Pfam" id="PF07690">
    <property type="entry name" value="MFS_1"/>
    <property type="match status" value="1"/>
</dbReference>
<evidence type="ECO:0000256" key="6">
    <source>
        <dbReference type="ARBA" id="ARBA00022847"/>
    </source>
</evidence>
<feature type="transmembrane region" description="Helical" evidence="9">
    <location>
        <begin position="81"/>
        <end position="99"/>
    </location>
</feature>